<protein>
    <recommendedName>
        <fullName evidence="4">Urease accessory protein UreH-like transmembrane domain-containing protein</fullName>
    </recommendedName>
</protein>
<evidence type="ECO:0000313" key="3">
    <source>
        <dbReference type="Proteomes" id="UP001162031"/>
    </source>
</evidence>
<evidence type="ECO:0000256" key="1">
    <source>
        <dbReference type="SAM" id="Phobius"/>
    </source>
</evidence>
<dbReference type="EMBL" id="CANTFL010000235">
    <property type="protein sequence ID" value="CAI5719519.1"/>
    <property type="molecule type" value="Genomic_DNA"/>
</dbReference>
<keyword evidence="1" id="KW-1133">Transmembrane helix</keyword>
<feature type="transmembrane region" description="Helical" evidence="1">
    <location>
        <begin position="59"/>
        <end position="83"/>
    </location>
</feature>
<keyword evidence="1" id="KW-0472">Membrane</keyword>
<proteinExistence type="predicted"/>
<sequence>MTTTNRWLREEHEHSSLSNASLGKVISTGLLLGVVHILTGPDHLSALAAMTTGSSWRAFALGIRWGCGHSIGLIFMALIFFAAGRTVDLDQVGGYLNYAVGFFMMVLGVWTAFRERKKYRARLTEDMSSVVDGGGGDHLPKSRASQSRSSATAATLVMPLSQQRLPSSVHVERPSHVSISSAKDCAVVEASASPSTSFHPLKSEDGRWLAAAPCSQAADTAELATRESSVCHLRNWICCQHVDFEKPTTQKIMALLVGIVHGFAGPGGILGVLPAVVLNDWTKSVSYLASFCVASIAIMGVFAALYGEVTGRLSGNSLTVQFRIGMFSSCFSFLVGVAWIGLQATGQMSAVFGE</sequence>
<evidence type="ECO:0000313" key="2">
    <source>
        <dbReference type="EMBL" id="CAI5719519.1"/>
    </source>
</evidence>
<keyword evidence="1" id="KW-0812">Transmembrane</keyword>
<dbReference type="InterPro" id="IPR052776">
    <property type="entry name" value="Chloro_ReproSupport/MetalTrans"/>
</dbReference>
<dbReference type="Proteomes" id="UP001162031">
    <property type="component" value="Unassembled WGS sequence"/>
</dbReference>
<evidence type="ECO:0008006" key="4">
    <source>
        <dbReference type="Google" id="ProtNLM"/>
    </source>
</evidence>
<comment type="caution">
    <text evidence="2">The sequence shown here is derived from an EMBL/GenBank/DDBJ whole genome shotgun (WGS) entry which is preliminary data.</text>
</comment>
<accession>A0AAV0TDB2</accession>
<feature type="transmembrane region" description="Helical" evidence="1">
    <location>
        <begin position="318"/>
        <end position="342"/>
    </location>
</feature>
<dbReference type="PANTHER" id="PTHR33876:SF4">
    <property type="entry name" value="CHLOROPLAST PROTEIN FOR GROWTH AND FERTILITY 2"/>
    <property type="match status" value="1"/>
</dbReference>
<organism evidence="2 3">
    <name type="scientific">Hyaloperonospora brassicae</name>
    <name type="common">Brassica downy mildew</name>
    <name type="synonym">Peronospora brassicae</name>
    <dbReference type="NCBI Taxonomy" id="162125"/>
    <lineage>
        <taxon>Eukaryota</taxon>
        <taxon>Sar</taxon>
        <taxon>Stramenopiles</taxon>
        <taxon>Oomycota</taxon>
        <taxon>Peronosporomycetes</taxon>
        <taxon>Peronosporales</taxon>
        <taxon>Peronosporaceae</taxon>
        <taxon>Hyaloperonospora</taxon>
    </lineage>
</organism>
<reference evidence="2" key="1">
    <citation type="submission" date="2022-12" db="EMBL/GenBank/DDBJ databases">
        <authorList>
            <person name="Webb A."/>
        </authorList>
    </citation>
    <scope>NUCLEOTIDE SEQUENCE</scope>
    <source>
        <strain evidence="2">Hp1</strain>
    </source>
</reference>
<gene>
    <name evidence="2" type="ORF">HBR001_LOCUS2210</name>
</gene>
<keyword evidence="3" id="KW-1185">Reference proteome</keyword>
<dbReference type="PANTHER" id="PTHR33876">
    <property type="entry name" value="UNNAMED PRODUCT"/>
    <property type="match status" value="1"/>
</dbReference>
<feature type="transmembrane region" description="Helical" evidence="1">
    <location>
        <begin position="95"/>
        <end position="113"/>
    </location>
</feature>
<feature type="transmembrane region" description="Helical" evidence="1">
    <location>
        <begin position="252"/>
        <end position="273"/>
    </location>
</feature>
<name>A0AAV0TDB2_HYABA</name>
<dbReference type="AlphaFoldDB" id="A0AAV0TDB2"/>
<feature type="transmembrane region" description="Helical" evidence="1">
    <location>
        <begin position="285"/>
        <end position="306"/>
    </location>
</feature>